<protein>
    <submittedName>
        <fullName evidence="1">Uncharacterized protein</fullName>
    </submittedName>
</protein>
<dbReference type="AlphaFoldDB" id="A0A8D8ZDA0"/>
<evidence type="ECO:0000313" key="1">
    <source>
        <dbReference type="EMBL" id="CAG6745519.1"/>
    </source>
</evidence>
<reference evidence="1" key="1">
    <citation type="submission" date="2021-05" db="EMBL/GenBank/DDBJ databases">
        <authorList>
            <person name="Alioto T."/>
            <person name="Alioto T."/>
            <person name="Gomez Garrido J."/>
        </authorList>
    </citation>
    <scope>NUCLEOTIDE SEQUENCE</scope>
</reference>
<accession>A0A8D8ZDA0</accession>
<sequence length="101" mass="11500">MPPHHLAYSNMLDDSLDNNYNSILCSPINYYTCYIMFTNQLSLTSSCQVYLVTKVDYWRILSIGVEFILAFSVLVKASLLPMFEGDVVQTLGKVLSFITFI</sequence>
<dbReference type="EMBL" id="HBUF01498678">
    <property type="protein sequence ID" value="CAG6745519.1"/>
    <property type="molecule type" value="Transcribed_RNA"/>
</dbReference>
<organism evidence="1">
    <name type="scientific">Cacopsylla melanoneura</name>
    <dbReference type="NCBI Taxonomy" id="428564"/>
    <lineage>
        <taxon>Eukaryota</taxon>
        <taxon>Metazoa</taxon>
        <taxon>Ecdysozoa</taxon>
        <taxon>Arthropoda</taxon>
        <taxon>Hexapoda</taxon>
        <taxon>Insecta</taxon>
        <taxon>Pterygota</taxon>
        <taxon>Neoptera</taxon>
        <taxon>Paraneoptera</taxon>
        <taxon>Hemiptera</taxon>
        <taxon>Sternorrhyncha</taxon>
        <taxon>Psylloidea</taxon>
        <taxon>Psyllidae</taxon>
        <taxon>Psyllinae</taxon>
        <taxon>Cacopsylla</taxon>
    </lineage>
</organism>
<proteinExistence type="predicted"/>
<name>A0A8D8ZDA0_9HEMI</name>